<comment type="caution">
    <text evidence="2">The sequence shown here is derived from an EMBL/GenBank/DDBJ whole genome shotgun (WGS) entry which is preliminary data.</text>
</comment>
<gene>
    <name evidence="2" type="ORF">DN062_07595</name>
</gene>
<name>A0A364NNH3_9GAMM</name>
<accession>A0A364NNH3</accession>
<dbReference type="AlphaFoldDB" id="A0A364NNH3"/>
<protein>
    <submittedName>
        <fullName evidence="2">30s ribosomal protein S12 methylthiotransferase accessory protein YcaO</fullName>
    </submittedName>
</protein>
<dbReference type="NCBIfam" id="TIGR00702">
    <property type="entry name" value="YcaO-type kinase domain"/>
    <property type="match status" value="1"/>
</dbReference>
<dbReference type="Proteomes" id="UP000250744">
    <property type="component" value="Unassembled WGS sequence"/>
</dbReference>
<dbReference type="RefSeq" id="WP_112158728.1">
    <property type="nucleotide sequence ID" value="NZ_QKRX01000004.1"/>
</dbReference>
<feature type="domain" description="YcaO" evidence="1">
    <location>
        <begin position="58"/>
        <end position="426"/>
    </location>
</feature>
<dbReference type="EMBL" id="QKRX01000004">
    <property type="protein sequence ID" value="RAU18623.1"/>
    <property type="molecule type" value="Genomic_DNA"/>
</dbReference>
<dbReference type="InterPro" id="IPR003776">
    <property type="entry name" value="YcaO-like_dom"/>
</dbReference>
<dbReference type="Gene3D" id="3.30.1330.230">
    <property type="match status" value="1"/>
</dbReference>
<dbReference type="Pfam" id="PF18381">
    <property type="entry name" value="YcaO_C"/>
    <property type="match status" value="1"/>
</dbReference>
<reference evidence="2 3" key="1">
    <citation type="submission" date="2018-06" db="EMBL/GenBank/DDBJ databases">
        <title>Nitrincola tibetense sp. nov., isolated from Lake XuguoCo on Tibetan Plateau.</title>
        <authorList>
            <person name="Xing P."/>
        </authorList>
    </citation>
    <scope>NUCLEOTIDE SEQUENCE [LARGE SCALE GENOMIC DNA]</scope>
    <source>
        <strain evidence="3">xg18</strain>
    </source>
</reference>
<dbReference type="NCBIfam" id="NF040716">
    <property type="entry name" value="YcaO_for_S12"/>
    <property type="match status" value="1"/>
</dbReference>
<evidence type="ECO:0000313" key="3">
    <source>
        <dbReference type="Proteomes" id="UP000250744"/>
    </source>
</evidence>
<evidence type="ECO:0000259" key="1">
    <source>
        <dbReference type="PROSITE" id="PS51664"/>
    </source>
</evidence>
<keyword evidence="2" id="KW-0689">Ribosomal protein</keyword>
<dbReference type="GO" id="GO:0016740">
    <property type="term" value="F:transferase activity"/>
    <property type="evidence" value="ECO:0007669"/>
    <property type="project" value="UniProtKB-KW"/>
</dbReference>
<keyword evidence="2" id="KW-0687">Ribonucleoprotein</keyword>
<proteinExistence type="predicted"/>
<dbReference type="Pfam" id="PF02624">
    <property type="entry name" value="YcaO"/>
    <property type="match status" value="1"/>
</dbReference>
<evidence type="ECO:0000313" key="2">
    <source>
        <dbReference type="EMBL" id="RAU18623.1"/>
    </source>
</evidence>
<dbReference type="GO" id="GO:0005840">
    <property type="term" value="C:ribosome"/>
    <property type="evidence" value="ECO:0007669"/>
    <property type="project" value="UniProtKB-KW"/>
</dbReference>
<dbReference type="PANTHER" id="PTHR37809:SF1">
    <property type="entry name" value="RIBOSOMAL PROTEIN S12 METHYLTHIOTRANSFERASE ACCESSORY FACTOR YCAO"/>
    <property type="match status" value="1"/>
</dbReference>
<organism evidence="2 3">
    <name type="scientific">Nitrincola tibetensis</name>
    <dbReference type="NCBI Taxonomy" id="2219697"/>
    <lineage>
        <taxon>Bacteria</taxon>
        <taxon>Pseudomonadati</taxon>
        <taxon>Pseudomonadota</taxon>
        <taxon>Gammaproteobacteria</taxon>
        <taxon>Oceanospirillales</taxon>
        <taxon>Oceanospirillaceae</taxon>
        <taxon>Nitrincola</taxon>
    </lineage>
</organism>
<dbReference type="OrthoDB" id="9761274at2"/>
<dbReference type="PANTHER" id="PTHR37809">
    <property type="entry name" value="RIBOSOMAL PROTEIN S12 METHYLTHIOTRANSFERASE ACCESSORY FACTOR YCAO"/>
    <property type="match status" value="1"/>
</dbReference>
<sequence>MTQILGKDAPLEETIERMSAGLKALGFDIEEVRWLNPVPHVWSVHIRDRVCPMLFTNGKGATREAALASALGEFFERLSCNFFWADYFLGSKFAEREFVHYPQERWFPVKATVWPEGLLDEATRNHYDLHNEISPGALIDLNSGNAHRGICALPFVKQRTGETVWFPVNILGNLYVSNGMAAGNSVYEARVQALSEIFERHIKNTIISSGISLPLVPESEIAKHPRVKAALRTLRNKGFVVEVRDASLGGKFPLVNVVLINPVDGGCFASFGAHPKFAVALERTLTELLQGRELDELHDFPEPTLDIEEAADPHNLETHFIDSSGVVAWDLMSSTTDYPFARWNIEGNTQAEFEELCFKIHRVDMDIYIADYEHLGVYTCRIIVPGMSEIYPVDELIWRNNNAAAPLRAAILALPDLDNEAYADLLEALDEGGFDEQQPVAELIGLLPNPDTVWSWLRVGELKLRLALALGEQELALELSDWLLNFGGVPEKVLMKYRCLHQLLALTLDASRKVEDFVPVIERIYGAELLSQVRLMMEGGQVFDDMGIHDESLSTFSRHQQLLKAYERLHQVKQNQQIN</sequence>
<keyword evidence="3" id="KW-1185">Reference proteome</keyword>
<dbReference type="InterPro" id="IPR041080">
    <property type="entry name" value="YcaO_C"/>
</dbReference>
<keyword evidence="2" id="KW-0808">Transferase</keyword>
<dbReference type="PROSITE" id="PS51664">
    <property type="entry name" value="YCAO"/>
    <property type="match status" value="1"/>
</dbReference>